<sequence>MTVPGPAVRRARVFWDLDNLAARDSEHALVMGHRLRQTAQRLTGLPDRRIDLSIFANQATIQGLIYRSGEDSQPWKASLELLQAELVVVGMEKDAADMSMRYAMLLDAEEFGPQTAILCVTNDQGFGETLACCGQFGALTVAVGTYLTRAGIAWSQPPNQMPVPAAANCIVAFHPGRAVPVSKTEAKLVDRWEQRLGADQMLGPRRPHKGLCVNRWLNPDRPLAQPGQLQ</sequence>
<name>A0AAD5H917_9CHLO</name>
<dbReference type="Proteomes" id="UP001205105">
    <property type="component" value="Unassembled WGS sequence"/>
</dbReference>
<dbReference type="AlphaFoldDB" id="A0AAD5H917"/>
<dbReference type="EMBL" id="JADXDR010000019">
    <property type="protein sequence ID" value="KAI7845315.1"/>
    <property type="molecule type" value="Genomic_DNA"/>
</dbReference>
<proteinExistence type="predicted"/>
<protein>
    <recommendedName>
        <fullName evidence="3">NYN domain-containing protein</fullName>
    </recommendedName>
</protein>
<accession>A0AAD5H917</accession>
<comment type="caution">
    <text evidence="1">The sequence shown here is derived from an EMBL/GenBank/DDBJ whole genome shotgun (WGS) entry which is preliminary data.</text>
</comment>
<gene>
    <name evidence="1" type="ORF">COHA_001157</name>
</gene>
<evidence type="ECO:0000313" key="1">
    <source>
        <dbReference type="EMBL" id="KAI7845315.1"/>
    </source>
</evidence>
<organism evidence="1 2">
    <name type="scientific">Chlorella ohadii</name>
    <dbReference type="NCBI Taxonomy" id="2649997"/>
    <lineage>
        <taxon>Eukaryota</taxon>
        <taxon>Viridiplantae</taxon>
        <taxon>Chlorophyta</taxon>
        <taxon>core chlorophytes</taxon>
        <taxon>Trebouxiophyceae</taxon>
        <taxon>Chlorellales</taxon>
        <taxon>Chlorellaceae</taxon>
        <taxon>Chlorella clade</taxon>
        <taxon>Chlorella</taxon>
    </lineage>
</organism>
<keyword evidence="2" id="KW-1185">Reference proteome</keyword>
<reference evidence="1" key="1">
    <citation type="submission" date="2020-11" db="EMBL/GenBank/DDBJ databases">
        <title>Chlorella ohadii genome sequencing and assembly.</title>
        <authorList>
            <person name="Murik O."/>
            <person name="Treves H."/>
            <person name="Kedem I."/>
            <person name="Shotland Y."/>
            <person name="Kaplan A."/>
        </authorList>
    </citation>
    <scope>NUCLEOTIDE SEQUENCE</scope>
    <source>
        <strain evidence="1">1</strain>
    </source>
</reference>
<evidence type="ECO:0008006" key="3">
    <source>
        <dbReference type="Google" id="ProtNLM"/>
    </source>
</evidence>
<evidence type="ECO:0000313" key="2">
    <source>
        <dbReference type="Proteomes" id="UP001205105"/>
    </source>
</evidence>